<dbReference type="InterPro" id="IPR012334">
    <property type="entry name" value="Pectin_lyas_fold"/>
</dbReference>
<accession>A0A1V1P4B1</accession>
<name>A0A1V1P4B1_9BACT</name>
<sequence length="471" mass="49770">MYGKEINCSGLHKDTYIYHYYKKNLFFNLHKEREDNNGVIATVVEPRSTGGNGGNIEIHINNMYLNKSFWITSSTMGKGNSGDISIYAKGNVELKDAIDVDIWETSIYTSSFAGVNTASGNAGKIYLEANNLLLKDGSNMGCGALSNYGKETGDAGSIEVHVAGEIRLSGVNPEGCTYEYGNGNKYGSGFGAESTRDRSGDAGTIKVSAGNLILENGATIIAHTLGKSDGKHVDIKVDGKIQISGSEMLKVYKDDSYYFEENFSGIYADSGSSNSDGGTSGNIELSANEVILSDQGTIRTSTEGGGHAGNIIINTNQLKLYNNASICSNSMSAKNGGAAGSISINSNHSVIMNNSMLTTEVVKNDPTNEHLNGKISLSSANIYLIRSEITTSVNNGTGDAGDININTSDAIVLNKSSIIANAFEGTGGNINIKAGQFVQSSDSKVDAVSKSEKGIDGKVYVKATDLDEKTV</sequence>
<dbReference type="Proteomes" id="UP000189670">
    <property type="component" value="Unassembled WGS sequence"/>
</dbReference>
<dbReference type="InterPro" id="IPR011050">
    <property type="entry name" value="Pectin_lyase_fold/virulence"/>
</dbReference>
<evidence type="ECO:0000313" key="2">
    <source>
        <dbReference type="Proteomes" id="UP000189670"/>
    </source>
</evidence>
<evidence type="ECO:0000313" key="1">
    <source>
        <dbReference type="EMBL" id="ETR69651.1"/>
    </source>
</evidence>
<dbReference type="SUPFAM" id="SSF51126">
    <property type="entry name" value="Pectin lyase-like"/>
    <property type="match status" value="2"/>
</dbReference>
<protein>
    <submittedName>
        <fullName evidence="1">Uncharacterized protein</fullName>
    </submittedName>
</protein>
<organism evidence="1 2">
    <name type="scientific">Candidatus Magnetoglobus multicellularis str. Araruama</name>
    <dbReference type="NCBI Taxonomy" id="890399"/>
    <lineage>
        <taxon>Bacteria</taxon>
        <taxon>Pseudomonadati</taxon>
        <taxon>Thermodesulfobacteriota</taxon>
        <taxon>Desulfobacteria</taxon>
        <taxon>Desulfobacterales</taxon>
        <taxon>Desulfobacteraceae</taxon>
        <taxon>Candidatus Magnetoglobus</taxon>
    </lineage>
</organism>
<dbReference type="Gene3D" id="2.160.20.10">
    <property type="entry name" value="Single-stranded right-handed beta-helix, Pectin lyase-like"/>
    <property type="match status" value="1"/>
</dbReference>
<dbReference type="AlphaFoldDB" id="A0A1V1P4B1"/>
<proteinExistence type="predicted"/>
<gene>
    <name evidence="1" type="ORF">OMM_03794</name>
</gene>
<comment type="caution">
    <text evidence="1">The sequence shown here is derived from an EMBL/GenBank/DDBJ whole genome shotgun (WGS) entry which is preliminary data.</text>
</comment>
<reference evidence="2" key="1">
    <citation type="submission" date="2012-11" db="EMBL/GenBank/DDBJ databases">
        <authorList>
            <person name="Lucero-Rivera Y.E."/>
            <person name="Tovar-Ramirez D."/>
        </authorList>
    </citation>
    <scope>NUCLEOTIDE SEQUENCE [LARGE SCALE GENOMIC DNA]</scope>
    <source>
        <strain evidence="2">Araruama</strain>
    </source>
</reference>
<dbReference type="EMBL" id="ATBP01000592">
    <property type="protein sequence ID" value="ETR69651.1"/>
    <property type="molecule type" value="Genomic_DNA"/>
</dbReference>